<dbReference type="InterPro" id="IPR012338">
    <property type="entry name" value="Beta-lactam/transpept-like"/>
</dbReference>
<evidence type="ECO:0000256" key="1">
    <source>
        <dbReference type="SAM" id="MobiDB-lite"/>
    </source>
</evidence>
<dbReference type="RefSeq" id="WP_284328193.1">
    <property type="nucleotide sequence ID" value="NZ_BSUN01000001.1"/>
</dbReference>
<protein>
    <submittedName>
        <fullName evidence="2">Uncharacterized protein</fullName>
    </submittedName>
</protein>
<evidence type="ECO:0000313" key="2">
    <source>
        <dbReference type="EMBL" id="GMA35785.1"/>
    </source>
</evidence>
<feature type="compositionally biased region" description="Basic and acidic residues" evidence="1">
    <location>
        <begin position="102"/>
        <end position="120"/>
    </location>
</feature>
<proteinExistence type="predicted"/>
<feature type="region of interest" description="Disordered" evidence="1">
    <location>
        <begin position="66"/>
        <end position="159"/>
    </location>
</feature>
<reference evidence="3" key="1">
    <citation type="journal article" date="2019" name="Int. J. Syst. Evol. Microbiol.">
        <title>The Global Catalogue of Microorganisms (GCM) 10K type strain sequencing project: providing services to taxonomists for standard genome sequencing and annotation.</title>
        <authorList>
            <consortium name="The Broad Institute Genomics Platform"/>
            <consortium name="The Broad Institute Genome Sequencing Center for Infectious Disease"/>
            <person name="Wu L."/>
            <person name="Ma J."/>
        </authorList>
    </citation>
    <scope>NUCLEOTIDE SEQUENCE [LARGE SCALE GENOMIC DNA]</scope>
    <source>
        <strain evidence="3">NBRC 112299</strain>
    </source>
</reference>
<dbReference type="EMBL" id="BSUN01000001">
    <property type="protein sequence ID" value="GMA35785.1"/>
    <property type="molecule type" value="Genomic_DNA"/>
</dbReference>
<feature type="compositionally biased region" description="Acidic residues" evidence="1">
    <location>
        <begin position="121"/>
        <end position="149"/>
    </location>
</feature>
<feature type="compositionally biased region" description="Low complexity" evidence="1">
    <location>
        <begin position="83"/>
        <end position="95"/>
    </location>
</feature>
<gene>
    <name evidence="2" type="ORF">GCM10025876_19890</name>
</gene>
<evidence type="ECO:0000313" key="3">
    <source>
        <dbReference type="Proteomes" id="UP001157125"/>
    </source>
</evidence>
<organism evidence="2 3">
    <name type="scientific">Demequina litorisediminis</name>
    <dbReference type="NCBI Taxonomy" id="1849022"/>
    <lineage>
        <taxon>Bacteria</taxon>
        <taxon>Bacillati</taxon>
        <taxon>Actinomycetota</taxon>
        <taxon>Actinomycetes</taxon>
        <taxon>Micrococcales</taxon>
        <taxon>Demequinaceae</taxon>
        <taxon>Demequina</taxon>
    </lineage>
</organism>
<keyword evidence="3" id="KW-1185">Reference proteome</keyword>
<dbReference type="Proteomes" id="UP001157125">
    <property type="component" value="Unassembled WGS sequence"/>
</dbReference>
<accession>A0ABQ6IDA3</accession>
<sequence length="159" mass="16884">MAFTPQIVGAVALYQVGEDGSVEEIDPFGGYTQITGSTVPADVWTAMMGPILEDYDVVEFPERADVGETKNAWTPAPDPEPSATPSATPSQTTEAPEPEPTETSKEPEPEETTKTPKPEETTETPDPEETTEEPDPDDSTEAPDPDEPDAGATVAPKVP</sequence>
<name>A0ABQ6IDA3_9MICO</name>
<dbReference type="Gene3D" id="3.40.710.10">
    <property type="entry name" value="DD-peptidase/beta-lactamase superfamily"/>
    <property type="match status" value="1"/>
</dbReference>
<comment type="caution">
    <text evidence="2">The sequence shown here is derived from an EMBL/GenBank/DDBJ whole genome shotgun (WGS) entry which is preliminary data.</text>
</comment>